<dbReference type="Proteomes" id="UP000050794">
    <property type="component" value="Unassembled WGS sequence"/>
</dbReference>
<keyword evidence="2" id="KW-1185">Reference proteome</keyword>
<accession>A0A183V9I5</accession>
<sequence>MDEANAECTLYDRMEMICDISEKEKRNFIRSPGKTCANRNPIEGARSGCSGDDMAYLRCLANAEKGTVLYSFIPMALPEYESVGYEPDKGMTTYYRRKVACQRLCPESLPFSIRSNIDLTNVLDAIRLFNKFSPPQNQTLRIFCTGFCFQNGGGSYWDGGDPYIKSVWPNFPDNTPDITEWSCVALNTTTGLPFLGSCYDLYDVAVCEQRCVGLLFYFIIELEKNFQEHFIDNKFSV</sequence>
<reference evidence="1 2" key="2">
    <citation type="submission" date="2018-11" db="EMBL/GenBank/DDBJ databases">
        <authorList>
            <consortium name="Pathogen Informatics"/>
        </authorList>
    </citation>
    <scope>NUCLEOTIDE SEQUENCE [LARGE SCALE GENOMIC DNA]</scope>
</reference>
<dbReference type="EMBL" id="UYWY01024406">
    <property type="protein sequence ID" value="VDM48724.1"/>
    <property type="molecule type" value="Genomic_DNA"/>
</dbReference>
<evidence type="ECO:0000313" key="2">
    <source>
        <dbReference type="Proteomes" id="UP000050794"/>
    </source>
</evidence>
<evidence type="ECO:0000313" key="1">
    <source>
        <dbReference type="EMBL" id="VDM48724.1"/>
    </source>
</evidence>
<dbReference type="SUPFAM" id="SSF56436">
    <property type="entry name" value="C-type lectin-like"/>
    <property type="match status" value="1"/>
</dbReference>
<dbReference type="WBParaSite" id="TCNE_0001740601-mRNA-1">
    <property type="protein sequence ID" value="TCNE_0001740601-mRNA-1"/>
    <property type="gene ID" value="TCNE_0001740601"/>
</dbReference>
<evidence type="ECO:0000313" key="3">
    <source>
        <dbReference type="WBParaSite" id="TCNE_0001740601-mRNA-1"/>
    </source>
</evidence>
<name>A0A183V9I5_TOXCA</name>
<organism evidence="2 3">
    <name type="scientific">Toxocara canis</name>
    <name type="common">Canine roundworm</name>
    <dbReference type="NCBI Taxonomy" id="6265"/>
    <lineage>
        <taxon>Eukaryota</taxon>
        <taxon>Metazoa</taxon>
        <taxon>Ecdysozoa</taxon>
        <taxon>Nematoda</taxon>
        <taxon>Chromadorea</taxon>
        <taxon>Rhabditida</taxon>
        <taxon>Spirurina</taxon>
        <taxon>Ascaridomorpha</taxon>
        <taxon>Ascaridoidea</taxon>
        <taxon>Toxocaridae</taxon>
        <taxon>Toxocara</taxon>
    </lineage>
</organism>
<protein>
    <submittedName>
        <fullName evidence="3">C-type lectin domain-containing protein</fullName>
    </submittedName>
</protein>
<dbReference type="AlphaFoldDB" id="A0A183V9I5"/>
<dbReference type="InterPro" id="IPR016187">
    <property type="entry name" value="CTDL_fold"/>
</dbReference>
<reference evidence="3" key="1">
    <citation type="submission" date="2016-06" db="UniProtKB">
        <authorList>
            <consortium name="WormBaseParasite"/>
        </authorList>
    </citation>
    <scope>IDENTIFICATION</scope>
</reference>
<proteinExistence type="predicted"/>
<gene>
    <name evidence="1" type="ORF">TCNE_LOCUS17403</name>
</gene>